<dbReference type="InterPro" id="IPR016032">
    <property type="entry name" value="Sig_transdc_resp-reg_C-effctor"/>
</dbReference>
<dbReference type="GO" id="GO:0000160">
    <property type="term" value="P:phosphorelay signal transduction system"/>
    <property type="evidence" value="ECO:0007669"/>
    <property type="project" value="InterPro"/>
</dbReference>
<dbReference type="InterPro" id="IPR036388">
    <property type="entry name" value="WH-like_DNA-bd_sf"/>
</dbReference>
<protein>
    <submittedName>
        <fullName evidence="4">CadC family transcriptional regulator</fullName>
    </submittedName>
</protein>
<evidence type="ECO:0000313" key="5">
    <source>
        <dbReference type="Proteomes" id="UP000438983"/>
    </source>
</evidence>
<dbReference type="Pfam" id="PF00486">
    <property type="entry name" value="Trans_reg_C"/>
    <property type="match status" value="1"/>
</dbReference>
<dbReference type="RefSeq" id="WP_158186928.1">
    <property type="nucleotide sequence ID" value="NZ_CP046902.1"/>
</dbReference>
<dbReference type="EMBL" id="CP046902">
    <property type="protein sequence ID" value="QGZ29343.1"/>
    <property type="molecule type" value="Genomic_DNA"/>
</dbReference>
<dbReference type="AlphaFoldDB" id="A0A6I6LJB7"/>
<dbReference type="SUPFAM" id="SSF46894">
    <property type="entry name" value="C-terminal effector domain of the bipartite response regulators"/>
    <property type="match status" value="1"/>
</dbReference>
<dbReference type="GO" id="GO:0003677">
    <property type="term" value="F:DNA binding"/>
    <property type="evidence" value="ECO:0007669"/>
    <property type="project" value="UniProtKB-UniRule"/>
</dbReference>
<dbReference type="Gene3D" id="1.10.10.10">
    <property type="entry name" value="Winged helix-like DNA-binding domain superfamily/Winged helix DNA-binding domain"/>
    <property type="match status" value="1"/>
</dbReference>
<accession>A0A6I6LJB7</accession>
<name>A0A6I6LJB7_STUST</name>
<evidence type="ECO:0000256" key="2">
    <source>
        <dbReference type="PROSITE-ProRule" id="PRU01091"/>
    </source>
</evidence>
<dbReference type="SMART" id="SM00862">
    <property type="entry name" value="Trans_reg_C"/>
    <property type="match status" value="1"/>
</dbReference>
<organism evidence="4 5">
    <name type="scientific">Stutzerimonas stutzeri</name>
    <name type="common">Pseudomonas stutzeri</name>
    <dbReference type="NCBI Taxonomy" id="316"/>
    <lineage>
        <taxon>Bacteria</taxon>
        <taxon>Pseudomonadati</taxon>
        <taxon>Pseudomonadota</taxon>
        <taxon>Gammaproteobacteria</taxon>
        <taxon>Pseudomonadales</taxon>
        <taxon>Pseudomonadaceae</taxon>
        <taxon>Stutzerimonas</taxon>
    </lineage>
</organism>
<sequence>MTSSLTPSATDAFVCPLLKTGRAGCSARFDRALYQLVLCHEQDEDTLDLGFSGSRVLERLLQAPGEVVSREELMRYAWEGRVVGQGSLNQQIYTLRQALFDSRSQIIQTLPRRGYLFNPQYLALEPGALPDELAPAAVASTPEPACVVELPAPSAMTIPVAAQPSRRARSWQAAALAGTGLMVLAALATLGFRLASTPAPSFTQTLDINGFQVLYVEKSQRLLDSLVKETRLLIDTMSAMNAEPARLIVNMSPGFYEIRCLQSDGRVNWLKVHKSRIQTIPSDHLLGCLQ</sequence>
<keyword evidence="1 2" id="KW-0238">DNA-binding</keyword>
<feature type="domain" description="OmpR/PhoB-type" evidence="3">
    <location>
        <begin position="15"/>
        <end position="119"/>
    </location>
</feature>
<dbReference type="InterPro" id="IPR001867">
    <property type="entry name" value="OmpR/PhoB-type_DNA-bd"/>
</dbReference>
<reference evidence="4 5" key="1">
    <citation type="submission" date="2019-12" db="EMBL/GenBank/DDBJ databases">
        <title>Complete genome sequence of Pseudomonas stutzeri.</title>
        <authorList>
            <person name="Lim S.R."/>
            <person name="Kim J.H."/>
        </authorList>
    </citation>
    <scope>NUCLEOTIDE SEQUENCE [LARGE SCALE GENOMIC DNA]</scope>
    <source>
        <strain evidence="4 5">PM101005</strain>
    </source>
</reference>
<dbReference type="Proteomes" id="UP000438983">
    <property type="component" value="Chromosome"/>
</dbReference>
<dbReference type="OrthoDB" id="799930at2"/>
<dbReference type="GO" id="GO:0006355">
    <property type="term" value="P:regulation of DNA-templated transcription"/>
    <property type="evidence" value="ECO:0007669"/>
    <property type="project" value="InterPro"/>
</dbReference>
<dbReference type="PROSITE" id="PS51755">
    <property type="entry name" value="OMPR_PHOB"/>
    <property type="match status" value="1"/>
</dbReference>
<feature type="DNA-binding region" description="OmpR/PhoB-type" evidence="2">
    <location>
        <begin position="15"/>
        <end position="119"/>
    </location>
</feature>
<dbReference type="CDD" id="cd00383">
    <property type="entry name" value="trans_reg_C"/>
    <property type="match status" value="1"/>
</dbReference>
<evidence type="ECO:0000313" key="4">
    <source>
        <dbReference type="EMBL" id="QGZ29343.1"/>
    </source>
</evidence>
<evidence type="ECO:0000259" key="3">
    <source>
        <dbReference type="PROSITE" id="PS51755"/>
    </source>
</evidence>
<proteinExistence type="predicted"/>
<gene>
    <name evidence="4" type="ORF">GQA94_04385</name>
</gene>
<evidence type="ECO:0000256" key="1">
    <source>
        <dbReference type="ARBA" id="ARBA00023125"/>
    </source>
</evidence>